<dbReference type="AlphaFoldDB" id="A0AAD4NER1"/>
<name>A0AAD4NER1_9BILA</name>
<dbReference type="InterPro" id="IPR042816">
    <property type="entry name" value="Nsrp1"/>
</dbReference>
<comment type="caution">
    <text evidence="5">The sequence shown here is derived from an EMBL/GenBank/DDBJ whole genome shotgun (WGS) entry which is preliminary data.</text>
</comment>
<feature type="compositionally biased region" description="Basic residues" evidence="3">
    <location>
        <begin position="309"/>
        <end position="322"/>
    </location>
</feature>
<evidence type="ECO:0000256" key="1">
    <source>
        <dbReference type="ARBA" id="ARBA00010126"/>
    </source>
</evidence>
<evidence type="ECO:0000256" key="3">
    <source>
        <dbReference type="SAM" id="MobiDB-lite"/>
    </source>
</evidence>
<feature type="compositionally biased region" description="Basic and acidic residues" evidence="3">
    <location>
        <begin position="98"/>
        <end position="118"/>
    </location>
</feature>
<evidence type="ECO:0000256" key="2">
    <source>
        <dbReference type="ARBA" id="ARBA00023054"/>
    </source>
</evidence>
<dbReference type="GO" id="GO:0000381">
    <property type="term" value="P:regulation of alternative mRNA splicing, via spliceosome"/>
    <property type="evidence" value="ECO:0007669"/>
    <property type="project" value="InterPro"/>
</dbReference>
<organism evidence="5 6">
    <name type="scientific">Ditylenchus destructor</name>
    <dbReference type="NCBI Taxonomy" id="166010"/>
    <lineage>
        <taxon>Eukaryota</taxon>
        <taxon>Metazoa</taxon>
        <taxon>Ecdysozoa</taxon>
        <taxon>Nematoda</taxon>
        <taxon>Chromadorea</taxon>
        <taxon>Rhabditida</taxon>
        <taxon>Tylenchina</taxon>
        <taxon>Tylenchomorpha</taxon>
        <taxon>Sphaerularioidea</taxon>
        <taxon>Anguinidae</taxon>
        <taxon>Anguininae</taxon>
        <taxon>Ditylenchus</taxon>
    </lineage>
</organism>
<protein>
    <submittedName>
        <fullName evidence="5">Coiled-coil domain-containing protein 55 domain-containing protein</fullName>
    </submittedName>
</protein>
<comment type="similarity">
    <text evidence="1">Belongs to the NSRP1 family.</text>
</comment>
<dbReference type="Pfam" id="PF09745">
    <property type="entry name" value="NSRP1_N"/>
    <property type="match status" value="1"/>
</dbReference>
<feature type="region of interest" description="Disordered" evidence="3">
    <location>
        <begin position="238"/>
        <end position="354"/>
    </location>
</feature>
<feature type="compositionally biased region" description="Basic and acidic residues" evidence="3">
    <location>
        <begin position="265"/>
        <end position="280"/>
    </location>
</feature>
<evidence type="ECO:0000313" key="5">
    <source>
        <dbReference type="EMBL" id="KAI1726027.1"/>
    </source>
</evidence>
<reference evidence="5" key="1">
    <citation type="submission" date="2022-01" db="EMBL/GenBank/DDBJ databases">
        <title>Genome Sequence Resource for Two Populations of Ditylenchus destructor, the Migratory Endoparasitic Phytonematode.</title>
        <authorList>
            <person name="Zhang H."/>
            <person name="Lin R."/>
            <person name="Xie B."/>
        </authorList>
    </citation>
    <scope>NUCLEOTIDE SEQUENCE</scope>
    <source>
        <strain evidence="5">BazhouSP</strain>
    </source>
</reference>
<dbReference type="PANTHER" id="PTHR31938:SF4">
    <property type="entry name" value="NUCLEAR SPECKLE SPLICING REGULATORY PROTEIN 1"/>
    <property type="match status" value="1"/>
</dbReference>
<feature type="domain" description="Nuclear speckle splicing regulatory protein 1 N-terminal" evidence="4">
    <location>
        <begin position="77"/>
        <end position="190"/>
    </location>
</feature>
<evidence type="ECO:0000313" key="6">
    <source>
        <dbReference type="Proteomes" id="UP001201812"/>
    </source>
</evidence>
<proteinExistence type="inferred from homology"/>
<feature type="region of interest" description="Disordered" evidence="3">
    <location>
        <begin position="93"/>
        <end position="118"/>
    </location>
</feature>
<dbReference type="InterPro" id="IPR018612">
    <property type="entry name" value="NSRP1_N"/>
</dbReference>
<dbReference type="PANTHER" id="PTHR31938">
    <property type="entry name" value="NUCLEAR SPECKLE SPLICING REGULATORY PROTEIN 1"/>
    <property type="match status" value="1"/>
</dbReference>
<feature type="compositionally biased region" description="Basic and acidic residues" evidence="3">
    <location>
        <begin position="341"/>
        <end position="354"/>
    </location>
</feature>
<sequence>MFFQAWKPFALQLNSVKKDLEMSKGFGLVLKKASTSKDPLKPVSSAFQEDSDDESKTTSASEMFNKKYANSQAKDQRLIEKVLQEDPTAYEYDSVYEEAQRQKNEKTEEQQKADVEKKPKYADKIIIAHKKRELEKLLHDENTYKKEREKEAGEFEDKEVYITGAYRKQIEERNQFREEIEKDDALDSLVNVKDQGLWQQAFNRNLLESRTRKCAAEEKPIDKLPEIKTELKTEIEEKISTTTTEIKPKPAQIKSSIYSSDEEEKPEKEKTPPARFDELKPGLNVPKIKDPVKRTEERRRSDRETSDRHHGRSRSDKRHRRYSREISNGKSMSPEPAVKGNLRERRPDYMPKLDDTEDEFVRRMKRVREIMRRRATDEDIAEARKRYFQRKAEGIVIPPV</sequence>
<evidence type="ECO:0000259" key="4">
    <source>
        <dbReference type="Pfam" id="PF09745"/>
    </source>
</evidence>
<dbReference type="Proteomes" id="UP001201812">
    <property type="component" value="Unassembled WGS sequence"/>
</dbReference>
<feature type="compositionally biased region" description="Polar residues" evidence="3">
    <location>
        <begin position="57"/>
        <end position="73"/>
    </location>
</feature>
<gene>
    <name evidence="5" type="ORF">DdX_02720</name>
</gene>
<dbReference type="EMBL" id="JAKKPZ010000002">
    <property type="protein sequence ID" value="KAI1726027.1"/>
    <property type="molecule type" value="Genomic_DNA"/>
</dbReference>
<keyword evidence="6" id="KW-1185">Reference proteome</keyword>
<accession>A0AAD4NER1</accession>
<keyword evidence="2" id="KW-0175">Coiled coil</keyword>
<feature type="compositionally biased region" description="Basic and acidic residues" evidence="3">
    <location>
        <begin position="287"/>
        <end position="308"/>
    </location>
</feature>
<feature type="region of interest" description="Disordered" evidence="3">
    <location>
        <begin position="34"/>
        <end position="80"/>
    </location>
</feature>